<evidence type="ECO:0000313" key="4">
    <source>
        <dbReference type="Proteomes" id="UP000660262"/>
    </source>
</evidence>
<protein>
    <recommendedName>
        <fullName evidence="5">Chlorophyllase</fullName>
    </recommendedName>
</protein>
<proteinExistence type="predicted"/>
<keyword evidence="2" id="KW-0732">Signal</keyword>
<evidence type="ECO:0008006" key="5">
    <source>
        <dbReference type="Google" id="ProtNLM"/>
    </source>
</evidence>
<feature type="region of interest" description="Disordered" evidence="1">
    <location>
        <begin position="80"/>
        <end position="119"/>
    </location>
</feature>
<accession>A0A830HJ89</accession>
<comment type="caution">
    <text evidence="3">The sequence shown here is derived from an EMBL/GenBank/DDBJ whole genome shotgun (WGS) entry which is preliminary data.</text>
</comment>
<evidence type="ECO:0000256" key="2">
    <source>
        <dbReference type="SAM" id="SignalP"/>
    </source>
</evidence>
<feature type="chain" id="PRO_5032268433" description="Chlorophyllase" evidence="2">
    <location>
        <begin position="20"/>
        <end position="497"/>
    </location>
</feature>
<name>A0A830HJ89_9CHLO</name>
<reference evidence="3" key="1">
    <citation type="submission" date="2020-10" db="EMBL/GenBank/DDBJ databases">
        <title>Unveiling of a novel bifunctional photoreceptor, Dualchrome1, isolated from a cosmopolitan green alga.</title>
        <authorList>
            <person name="Suzuki S."/>
            <person name="Kawachi M."/>
        </authorList>
    </citation>
    <scope>NUCLEOTIDE SEQUENCE</scope>
    <source>
        <strain evidence="3">NIES 2893</strain>
    </source>
</reference>
<organism evidence="3 4">
    <name type="scientific">Pycnococcus provasolii</name>
    <dbReference type="NCBI Taxonomy" id="41880"/>
    <lineage>
        <taxon>Eukaryota</taxon>
        <taxon>Viridiplantae</taxon>
        <taxon>Chlorophyta</taxon>
        <taxon>Pseudoscourfieldiophyceae</taxon>
        <taxon>Pseudoscourfieldiales</taxon>
        <taxon>Pycnococcaceae</taxon>
        <taxon>Pycnococcus</taxon>
    </lineage>
</organism>
<dbReference type="EMBL" id="BNJQ01000010">
    <property type="protein sequence ID" value="GHP05631.1"/>
    <property type="molecule type" value="Genomic_DNA"/>
</dbReference>
<evidence type="ECO:0000256" key="1">
    <source>
        <dbReference type="SAM" id="MobiDB-lite"/>
    </source>
</evidence>
<keyword evidence="4" id="KW-1185">Reference proteome</keyword>
<sequence>MSSVSTFKFAVVCWLEVFAVTLCTTLVDLDGLHGGVATNGVHAQQRFTGKGKEGGGVDMHMMDMPYSDSYEEYRSMLHHNNNNITRPTNQITPTPTPANSRSGSQKKSRDANFEGNSLPGPYQVAHRVVRAPRSWHGAGVTRRAHLDDACGLNACKGAFDVYIVYPVGNTAQPMTDRRLFRERLRANGDGTPVLETGTTTSWPLFVFGIGWASWTRRYARTLAHIASYGTVVAAPMSADRAVAPSFRRFYEDLLSTASFLTSDVAPTFAVAGPPSWIRGKVSRTQVSLGGHSSGAGAAVSAAAAWRAEYQRRLFQATPSISKATTTLPLFEISRLLLYSPSDVASPDMDWRALDSRIPVMILAGGRDRITPLSRIESLAKTKVNPLAPVALVVHQRGSHCFLDPENFPVMRATPFSGERRMPRQPASDCDAAYARFSRMVDPEVQLAWVRGWSVWSLSKNVEVLALTAADDEWTTVVQDATDTVVHMRRIRARAWEP</sequence>
<dbReference type="SUPFAM" id="SSF53474">
    <property type="entry name" value="alpha/beta-Hydrolases"/>
    <property type="match status" value="1"/>
</dbReference>
<feature type="compositionally biased region" description="Polar residues" evidence="1">
    <location>
        <begin position="80"/>
        <end position="105"/>
    </location>
</feature>
<dbReference type="InterPro" id="IPR029058">
    <property type="entry name" value="AB_hydrolase_fold"/>
</dbReference>
<dbReference type="Proteomes" id="UP000660262">
    <property type="component" value="Unassembled WGS sequence"/>
</dbReference>
<feature type="signal peptide" evidence="2">
    <location>
        <begin position="1"/>
        <end position="19"/>
    </location>
</feature>
<evidence type="ECO:0000313" key="3">
    <source>
        <dbReference type="EMBL" id="GHP05631.1"/>
    </source>
</evidence>
<dbReference type="AlphaFoldDB" id="A0A830HJ89"/>
<dbReference type="Gene3D" id="3.40.50.1820">
    <property type="entry name" value="alpha/beta hydrolase"/>
    <property type="match status" value="1"/>
</dbReference>
<gene>
    <name evidence="3" type="ORF">PPROV_000438100</name>
</gene>